<keyword evidence="3" id="KW-1185">Reference proteome</keyword>
<reference evidence="2" key="1">
    <citation type="submission" date="2018-11" db="EMBL/GenBank/DDBJ databases">
        <authorList>
            <consortium name="Pathogen Informatics"/>
        </authorList>
    </citation>
    <scope>NUCLEOTIDE SEQUENCE</scope>
</reference>
<organism evidence="2 3">
    <name type="scientific">Protopolystoma xenopodis</name>
    <dbReference type="NCBI Taxonomy" id="117903"/>
    <lineage>
        <taxon>Eukaryota</taxon>
        <taxon>Metazoa</taxon>
        <taxon>Spiralia</taxon>
        <taxon>Lophotrochozoa</taxon>
        <taxon>Platyhelminthes</taxon>
        <taxon>Monogenea</taxon>
        <taxon>Polyopisthocotylea</taxon>
        <taxon>Polystomatidea</taxon>
        <taxon>Polystomatidae</taxon>
        <taxon>Protopolystoma</taxon>
    </lineage>
</organism>
<sequence>MCSFVLLCSVKSVCSTLCSPISLDSCHHICSTRGVIHPPLRLGD</sequence>
<evidence type="ECO:0000256" key="1">
    <source>
        <dbReference type="SAM" id="SignalP"/>
    </source>
</evidence>
<accession>A0A3S5C2C3</accession>
<proteinExistence type="predicted"/>
<evidence type="ECO:0000313" key="3">
    <source>
        <dbReference type="Proteomes" id="UP000784294"/>
    </source>
</evidence>
<dbReference type="AlphaFoldDB" id="A0A3S5C2C3"/>
<evidence type="ECO:0000313" key="2">
    <source>
        <dbReference type="EMBL" id="VEL30825.1"/>
    </source>
</evidence>
<keyword evidence="1" id="KW-0732">Signal</keyword>
<dbReference type="Proteomes" id="UP000784294">
    <property type="component" value="Unassembled WGS sequence"/>
</dbReference>
<name>A0A3S5C2C3_9PLAT</name>
<feature type="signal peptide" evidence="1">
    <location>
        <begin position="1"/>
        <end position="15"/>
    </location>
</feature>
<feature type="chain" id="PRO_5018551608" evidence="1">
    <location>
        <begin position="16"/>
        <end position="44"/>
    </location>
</feature>
<comment type="caution">
    <text evidence="2">The sequence shown here is derived from an EMBL/GenBank/DDBJ whole genome shotgun (WGS) entry which is preliminary data.</text>
</comment>
<protein>
    <submittedName>
        <fullName evidence="2">Uncharacterized protein</fullName>
    </submittedName>
</protein>
<gene>
    <name evidence="2" type="ORF">PXEA_LOCUS24265</name>
</gene>
<dbReference type="EMBL" id="CAAALY010115951">
    <property type="protein sequence ID" value="VEL30825.1"/>
    <property type="molecule type" value="Genomic_DNA"/>
</dbReference>